<dbReference type="Proteomes" id="UP001597296">
    <property type="component" value="Unassembled WGS sequence"/>
</dbReference>
<keyword evidence="2" id="KW-1185">Reference proteome</keyword>
<dbReference type="SUPFAM" id="SSF159203">
    <property type="entry name" value="NifT/FixU-like"/>
    <property type="match status" value="1"/>
</dbReference>
<dbReference type="InterPro" id="IPR024044">
    <property type="entry name" value="NifT/FixU_barrel-like_dom_sf"/>
</dbReference>
<reference evidence="2" key="1">
    <citation type="journal article" date="2019" name="Int. J. Syst. Evol. Microbiol.">
        <title>The Global Catalogue of Microorganisms (GCM) 10K type strain sequencing project: providing services to taxonomists for standard genome sequencing and annotation.</title>
        <authorList>
            <consortium name="The Broad Institute Genomics Platform"/>
            <consortium name="The Broad Institute Genome Sequencing Center for Infectious Disease"/>
            <person name="Wu L."/>
            <person name="Ma J."/>
        </authorList>
    </citation>
    <scope>NUCLEOTIDE SEQUENCE [LARGE SCALE GENOMIC DNA]</scope>
    <source>
        <strain evidence="2">KCTC 15012</strain>
    </source>
</reference>
<proteinExistence type="predicted"/>
<accession>A0ABW5CB14</accession>
<protein>
    <submittedName>
        <fullName evidence="1">Nitrogen fixation protein NifT</fullName>
    </submittedName>
</protein>
<organism evidence="1 2">
    <name type="scientific">Phaeospirillum tilakii</name>
    <dbReference type="NCBI Taxonomy" id="741673"/>
    <lineage>
        <taxon>Bacteria</taxon>
        <taxon>Pseudomonadati</taxon>
        <taxon>Pseudomonadota</taxon>
        <taxon>Alphaproteobacteria</taxon>
        <taxon>Rhodospirillales</taxon>
        <taxon>Rhodospirillaceae</taxon>
        <taxon>Phaeospirillum</taxon>
    </lineage>
</organism>
<name>A0ABW5CB14_9PROT</name>
<evidence type="ECO:0000313" key="1">
    <source>
        <dbReference type="EMBL" id="MFD2233275.1"/>
    </source>
</evidence>
<dbReference type="Pfam" id="PF06988">
    <property type="entry name" value="NifT"/>
    <property type="match status" value="1"/>
</dbReference>
<dbReference type="InterPro" id="IPR009727">
    <property type="entry name" value="NifT"/>
</dbReference>
<dbReference type="EMBL" id="JBHUIY010000007">
    <property type="protein sequence ID" value="MFD2233275.1"/>
    <property type="molecule type" value="Genomic_DNA"/>
</dbReference>
<dbReference type="RefSeq" id="WP_377315055.1">
    <property type="nucleotide sequence ID" value="NZ_JBHUIY010000007.1"/>
</dbReference>
<comment type="caution">
    <text evidence="1">The sequence shown here is derived from an EMBL/GenBank/DDBJ whole genome shotgun (WGS) entry which is preliminary data.</text>
</comment>
<dbReference type="Gene3D" id="2.40.50.240">
    <property type="entry name" value="NifT/FixU-like"/>
    <property type="match status" value="1"/>
</dbReference>
<gene>
    <name evidence="1" type="primary">nifT</name>
    <name evidence="1" type="ORF">ACFSNB_05605</name>
</gene>
<evidence type="ECO:0000313" key="2">
    <source>
        <dbReference type="Proteomes" id="UP001597296"/>
    </source>
</evidence>
<sequence length="70" mass="8003">MKVMLRKVGDEYEIYVAKKDLEEKVVEMENGTPWGGIIKISNGWRFVMPPEPANVKLPITIEARKLGDED</sequence>
<dbReference type="NCBIfam" id="TIGR02934">
    <property type="entry name" value="nifT_nitrog"/>
    <property type="match status" value="1"/>
</dbReference>